<feature type="chain" id="PRO_5031427400" evidence="1">
    <location>
        <begin position="20"/>
        <end position="153"/>
    </location>
</feature>
<protein>
    <submittedName>
        <fullName evidence="2">Uncharacterized protein</fullName>
    </submittedName>
</protein>
<accession>A0A7S3NKP5</accession>
<name>A0A7S3NKP5_9STRA</name>
<evidence type="ECO:0000256" key="1">
    <source>
        <dbReference type="SAM" id="SignalP"/>
    </source>
</evidence>
<gene>
    <name evidence="2" type="ORF">ALAG00032_LOCUS7655</name>
</gene>
<evidence type="ECO:0000313" key="2">
    <source>
        <dbReference type="EMBL" id="CAE0366907.1"/>
    </source>
</evidence>
<sequence length="153" mass="16520">MNLRLAAAVLLCMLERASGFIMSTTRHSNVLRFGKEVMPGQSQGSIPLDVALERTGWPHYKGKTTKTPLQEVSSELEAQAVPTQPDVTSTISNPQSGEEAVLKATMQCLENALDAVEAALENSNSPQAAASLIAPMSRFAVRLDAARRRLEEV</sequence>
<reference evidence="2" key="1">
    <citation type="submission" date="2021-01" db="EMBL/GenBank/DDBJ databases">
        <authorList>
            <person name="Corre E."/>
            <person name="Pelletier E."/>
            <person name="Niang G."/>
            <person name="Scheremetjew M."/>
            <person name="Finn R."/>
            <person name="Kale V."/>
            <person name="Holt S."/>
            <person name="Cochrane G."/>
            <person name="Meng A."/>
            <person name="Brown T."/>
            <person name="Cohen L."/>
        </authorList>
    </citation>
    <scope>NUCLEOTIDE SEQUENCE</scope>
    <source>
        <strain evidence="2">CCMP1510</strain>
    </source>
</reference>
<dbReference type="AlphaFoldDB" id="A0A7S3NKP5"/>
<organism evidence="2">
    <name type="scientific">Aureoumbra lagunensis</name>
    <dbReference type="NCBI Taxonomy" id="44058"/>
    <lineage>
        <taxon>Eukaryota</taxon>
        <taxon>Sar</taxon>
        <taxon>Stramenopiles</taxon>
        <taxon>Ochrophyta</taxon>
        <taxon>Pelagophyceae</taxon>
        <taxon>Pelagomonadales</taxon>
        <taxon>Aureoumbra</taxon>
    </lineage>
</organism>
<proteinExistence type="predicted"/>
<keyword evidence="1" id="KW-0732">Signal</keyword>
<feature type="signal peptide" evidence="1">
    <location>
        <begin position="1"/>
        <end position="19"/>
    </location>
</feature>
<dbReference type="EMBL" id="HBIJ01011183">
    <property type="protein sequence ID" value="CAE0366907.1"/>
    <property type="molecule type" value="Transcribed_RNA"/>
</dbReference>